<evidence type="ECO:0000313" key="1">
    <source>
        <dbReference type="EMBL" id="KAJ1677305.1"/>
    </source>
</evidence>
<proteinExistence type="predicted"/>
<feature type="non-terminal residue" evidence="1">
    <location>
        <position position="119"/>
    </location>
</feature>
<organism evidence="1 2">
    <name type="scientific">Spiromyces aspiralis</name>
    <dbReference type="NCBI Taxonomy" id="68401"/>
    <lineage>
        <taxon>Eukaryota</taxon>
        <taxon>Fungi</taxon>
        <taxon>Fungi incertae sedis</taxon>
        <taxon>Zoopagomycota</taxon>
        <taxon>Kickxellomycotina</taxon>
        <taxon>Kickxellomycetes</taxon>
        <taxon>Kickxellales</taxon>
        <taxon>Kickxellaceae</taxon>
        <taxon>Spiromyces</taxon>
    </lineage>
</organism>
<dbReference type="EMBL" id="JAMZIH010002648">
    <property type="protein sequence ID" value="KAJ1677305.1"/>
    <property type="molecule type" value="Genomic_DNA"/>
</dbReference>
<evidence type="ECO:0000313" key="2">
    <source>
        <dbReference type="Proteomes" id="UP001145114"/>
    </source>
</evidence>
<sequence>DTQAASFLKKYPEYDGRNTVVAVLDTGIDPTAANLQVTTDGKPKIIDIVDCTGAGDVDMSTVIKPQVANDGCLTVRGLSGRTLILGADWKNPTGEFRVGIKPLYDLLPNDGGVATTIKT</sequence>
<name>A0ACC1HPJ7_9FUNG</name>
<protein>
    <submittedName>
        <fullName evidence="1">Uncharacterized protein</fullName>
    </submittedName>
</protein>
<feature type="non-terminal residue" evidence="1">
    <location>
        <position position="1"/>
    </location>
</feature>
<comment type="caution">
    <text evidence="1">The sequence shown here is derived from an EMBL/GenBank/DDBJ whole genome shotgun (WGS) entry which is preliminary data.</text>
</comment>
<gene>
    <name evidence="1" type="ORF">EV182_006446</name>
</gene>
<reference evidence="1" key="1">
    <citation type="submission" date="2022-06" db="EMBL/GenBank/DDBJ databases">
        <title>Phylogenomic reconstructions and comparative analyses of Kickxellomycotina fungi.</title>
        <authorList>
            <person name="Reynolds N.K."/>
            <person name="Stajich J.E."/>
            <person name="Barry K."/>
            <person name="Grigoriev I.V."/>
            <person name="Crous P."/>
            <person name="Smith M.E."/>
        </authorList>
    </citation>
    <scope>NUCLEOTIDE SEQUENCE</scope>
    <source>
        <strain evidence="1">RSA 2271</strain>
    </source>
</reference>
<dbReference type="Proteomes" id="UP001145114">
    <property type="component" value="Unassembled WGS sequence"/>
</dbReference>
<keyword evidence="2" id="KW-1185">Reference proteome</keyword>
<accession>A0ACC1HPJ7</accession>